<reference evidence="11" key="1">
    <citation type="journal article" date="2020" name="mSystems">
        <title>Genome- and Community-Level Interaction Insights into Carbon Utilization and Element Cycling Functions of Hydrothermarchaeota in Hydrothermal Sediment.</title>
        <authorList>
            <person name="Zhou Z."/>
            <person name="Liu Y."/>
            <person name="Xu W."/>
            <person name="Pan J."/>
            <person name="Luo Z.H."/>
            <person name="Li M."/>
        </authorList>
    </citation>
    <scope>NUCLEOTIDE SEQUENCE [LARGE SCALE GENOMIC DNA]</scope>
    <source>
        <strain evidence="11">SpSt-1056</strain>
    </source>
</reference>
<dbReference type="NCBIfam" id="NF009544">
    <property type="entry name" value="PRK12928.1"/>
    <property type="match status" value="1"/>
</dbReference>
<dbReference type="NCBIfam" id="TIGR00510">
    <property type="entry name" value="lipA"/>
    <property type="match status" value="1"/>
</dbReference>
<evidence type="ECO:0000256" key="9">
    <source>
        <dbReference type="HAMAP-Rule" id="MF_00206"/>
    </source>
</evidence>
<comment type="catalytic activity">
    <reaction evidence="8 9">
        <text>[[Fe-S] cluster scaffold protein carrying a second [4Fe-4S](2+) cluster] + N(6)-octanoyl-L-lysyl-[protein] + 2 oxidized [2Fe-2S]-[ferredoxin] + 2 S-adenosyl-L-methionine + 4 H(+) = [[Fe-S] cluster scaffold protein] + N(6)-[(R)-dihydrolipoyl]-L-lysyl-[protein] + 4 Fe(3+) + 2 hydrogen sulfide + 2 5'-deoxyadenosine + 2 L-methionine + 2 reduced [2Fe-2S]-[ferredoxin]</text>
        <dbReference type="Rhea" id="RHEA:16585"/>
        <dbReference type="Rhea" id="RHEA-COMP:9928"/>
        <dbReference type="Rhea" id="RHEA-COMP:10000"/>
        <dbReference type="Rhea" id="RHEA-COMP:10001"/>
        <dbReference type="Rhea" id="RHEA-COMP:10475"/>
        <dbReference type="Rhea" id="RHEA-COMP:14568"/>
        <dbReference type="Rhea" id="RHEA-COMP:14569"/>
        <dbReference type="ChEBI" id="CHEBI:15378"/>
        <dbReference type="ChEBI" id="CHEBI:17319"/>
        <dbReference type="ChEBI" id="CHEBI:29034"/>
        <dbReference type="ChEBI" id="CHEBI:29919"/>
        <dbReference type="ChEBI" id="CHEBI:33722"/>
        <dbReference type="ChEBI" id="CHEBI:33737"/>
        <dbReference type="ChEBI" id="CHEBI:33738"/>
        <dbReference type="ChEBI" id="CHEBI:57844"/>
        <dbReference type="ChEBI" id="CHEBI:59789"/>
        <dbReference type="ChEBI" id="CHEBI:78809"/>
        <dbReference type="ChEBI" id="CHEBI:83100"/>
        <dbReference type="EC" id="2.8.1.8"/>
    </reaction>
</comment>
<evidence type="ECO:0000259" key="10">
    <source>
        <dbReference type="PROSITE" id="PS51918"/>
    </source>
</evidence>
<organism evidence="11">
    <name type="scientific">Caldiarchaeum subterraneum</name>
    <dbReference type="NCBI Taxonomy" id="311458"/>
    <lineage>
        <taxon>Archaea</taxon>
        <taxon>Nitrososphaerota</taxon>
        <taxon>Candidatus Caldarchaeales</taxon>
        <taxon>Candidatus Caldarchaeaceae</taxon>
        <taxon>Candidatus Caldarchaeum</taxon>
    </lineage>
</organism>
<evidence type="ECO:0000256" key="6">
    <source>
        <dbReference type="ARBA" id="ARBA00023004"/>
    </source>
</evidence>
<evidence type="ECO:0000256" key="4">
    <source>
        <dbReference type="ARBA" id="ARBA00022691"/>
    </source>
</evidence>
<proteinExistence type="inferred from homology"/>
<dbReference type="SFLD" id="SFLDG01058">
    <property type="entry name" value="lipoyl_synthase_like"/>
    <property type="match status" value="1"/>
</dbReference>
<keyword evidence="7 9" id="KW-0411">Iron-sulfur</keyword>
<evidence type="ECO:0000256" key="8">
    <source>
        <dbReference type="ARBA" id="ARBA00047326"/>
    </source>
</evidence>
<keyword evidence="1 9" id="KW-0004">4Fe-4S</keyword>
<evidence type="ECO:0000256" key="5">
    <source>
        <dbReference type="ARBA" id="ARBA00022723"/>
    </source>
</evidence>
<dbReference type="InterPro" id="IPR031691">
    <property type="entry name" value="LIAS_N"/>
</dbReference>
<keyword evidence="5 9" id="KW-0479">Metal-binding</keyword>
<dbReference type="Pfam" id="PF04055">
    <property type="entry name" value="Radical_SAM"/>
    <property type="match status" value="1"/>
</dbReference>
<dbReference type="PROSITE" id="PS51918">
    <property type="entry name" value="RADICAL_SAM"/>
    <property type="match status" value="1"/>
</dbReference>
<dbReference type="SMART" id="SM00729">
    <property type="entry name" value="Elp3"/>
    <property type="match status" value="1"/>
</dbReference>
<dbReference type="CDD" id="cd01335">
    <property type="entry name" value="Radical_SAM"/>
    <property type="match status" value="1"/>
</dbReference>
<comment type="function">
    <text evidence="9">Catalyzes the radical-mediated insertion of two sulfur atoms into the C-6 and C-8 positions of the octanoyl moiety bound to the lipoyl domains of lipoate-dependent enzymes, thereby converting the octanoylated domains into lipoylated derivatives.</text>
</comment>
<keyword evidence="3 9" id="KW-0808">Transferase</keyword>
<comment type="cofactor">
    <cofactor evidence="9">
        <name>[4Fe-4S] cluster</name>
        <dbReference type="ChEBI" id="CHEBI:49883"/>
    </cofactor>
    <text evidence="9">Binds 2 [4Fe-4S] clusters per subunit. One cluster is coordinated with 3 cysteines and an exchangeable S-adenosyl-L-methionine.</text>
</comment>
<evidence type="ECO:0000313" key="11">
    <source>
        <dbReference type="EMBL" id="HHK67994.1"/>
    </source>
</evidence>
<dbReference type="AlphaFoldDB" id="A0A7C5QIV8"/>
<feature type="binding site" evidence="9">
    <location>
        <position position="41"/>
    </location>
    <ligand>
        <name>[4Fe-4S] cluster</name>
        <dbReference type="ChEBI" id="CHEBI:49883"/>
        <label>1</label>
    </ligand>
</feature>
<dbReference type="HAMAP" id="MF_00206">
    <property type="entry name" value="Lipoyl_synth"/>
    <property type="match status" value="1"/>
</dbReference>
<feature type="binding site" evidence="9">
    <location>
        <position position="36"/>
    </location>
    <ligand>
        <name>[4Fe-4S] cluster</name>
        <dbReference type="ChEBI" id="CHEBI:49883"/>
        <label>1</label>
    </ligand>
</feature>
<dbReference type="NCBIfam" id="NF004019">
    <property type="entry name" value="PRK05481.1"/>
    <property type="match status" value="1"/>
</dbReference>
<evidence type="ECO:0000256" key="3">
    <source>
        <dbReference type="ARBA" id="ARBA00022679"/>
    </source>
</evidence>
<comment type="similarity">
    <text evidence="9">Belongs to the radical SAM superfamily. Lipoyl synthase family.</text>
</comment>
<dbReference type="Gene3D" id="3.20.20.70">
    <property type="entry name" value="Aldolase class I"/>
    <property type="match status" value="1"/>
</dbReference>
<dbReference type="PANTHER" id="PTHR10949:SF0">
    <property type="entry name" value="LIPOYL SYNTHASE, MITOCHONDRIAL"/>
    <property type="match status" value="1"/>
</dbReference>
<comment type="subcellular location">
    <subcellularLocation>
        <location evidence="9">Cytoplasm</location>
    </subcellularLocation>
</comment>
<gene>
    <name evidence="9 11" type="primary">lipA</name>
    <name evidence="11" type="ORF">ENM11_02410</name>
</gene>
<feature type="binding site" evidence="9">
    <location>
        <position position="47"/>
    </location>
    <ligand>
        <name>[4Fe-4S] cluster</name>
        <dbReference type="ChEBI" id="CHEBI:49883"/>
        <label>1</label>
    </ligand>
</feature>
<feature type="binding site" evidence="9">
    <location>
        <position position="277"/>
    </location>
    <ligand>
        <name>[4Fe-4S] cluster</name>
        <dbReference type="ChEBI" id="CHEBI:49883"/>
        <label>1</label>
    </ligand>
</feature>
<dbReference type="SUPFAM" id="SSF102114">
    <property type="entry name" value="Radical SAM enzymes"/>
    <property type="match status" value="1"/>
</dbReference>
<sequence length="291" mass="32592">MQSLQKPRWIKTRLPGEGMYAEVRRVLRRHRLHTVCEEALCPNIGECWGGGTATIMILGDICTRGCRFCAVKSGNPMGLLDRSEPENVAAAVNELNLNYVVLTSVCRDDLPDGGASIYADTVRAIKHLNKDLLVEVLIPDFNGRTEDIKKVVDSHPDVIAHNVETIRRLTPSVRDRRASYDQSLKVLRTVKHLDKTIFTKSSIMVGLGETCQEVLDTMRDLRAADVDFITVGQYLRPTPSHLPVAEYVPPTVFDFYRQEALKLGFKYAACGPLVRSSYRAGEFYIKAVLGR</sequence>
<name>A0A7C5QIV8_CALS0</name>
<dbReference type="InterPro" id="IPR003698">
    <property type="entry name" value="Lipoyl_synth"/>
</dbReference>
<dbReference type="SFLD" id="SFLDS00029">
    <property type="entry name" value="Radical_SAM"/>
    <property type="match status" value="1"/>
</dbReference>
<evidence type="ECO:0000256" key="2">
    <source>
        <dbReference type="ARBA" id="ARBA00022490"/>
    </source>
</evidence>
<dbReference type="InterPro" id="IPR007197">
    <property type="entry name" value="rSAM"/>
</dbReference>
<keyword evidence="2 9" id="KW-0963">Cytoplasm</keyword>
<evidence type="ECO:0000256" key="1">
    <source>
        <dbReference type="ARBA" id="ARBA00022485"/>
    </source>
</evidence>
<dbReference type="Pfam" id="PF16881">
    <property type="entry name" value="LIAS_N"/>
    <property type="match status" value="1"/>
</dbReference>
<dbReference type="SFLD" id="SFLDF00271">
    <property type="entry name" value="lipoyl_synthase"/>
    <property type="match status" value="1"/>
</dbReference>
<dbReference type="GO" id="GO:0046872">
    <property type="term" value="F:metal ion binding"/>
    <property type="evidence" value="ECO:0007669"/>
    <property type="project" value="UniProtKB-KW"/>
</dbReference>
<dbReference type="GO" id="GO:0005737">
    <property type="term" value="C:cytoplasm"/>
    <property type="evidence" value="ECO:0007669"/>
    <property type="project" value="UniProtKB-SubCell"/>
</dbReference>
<dbReference type="EC" id="2.8.1.8" evidence="9"/>
<dbReference type="InterPro" id="IPR013785">
    <property type="entry name" value="Aldolase_TIM"/>
</dbReference>
<dbReference type="GO" id="GO:0016992">
    <property type="term" value="F:lipoate synthase activity"/>
    <property type="evidence" value="ECO:0007669"/>
    <property type="project" value="UniProtKB-UniRule"/>
</dbReference>
<comment type="pathway">
    <text evidence="9">Protein modification; protein lipoylation via endogenous pathway; protein N(6)-(lipoyl)lysine from octanoyl-[acyl-carrier-protein]: step 2/2.</text>
</comment>
<protein>
    <recommendedName>
        <fullName evidence="9">Lipoyl synthase</fullName>
        <ecNumber evidence="9">2.8.1.8</ecNumber>
    </recommendedName>
    <alternativeName>
        <fullName evidence="9">Lip-syn</fullName>
        <shortName evidence="9">LS</shortName>
    </alternativeName>
    <alternativeName>
        <fullName evidence="9">Lipoate synthase</fullName>
    </alternativeName>
    <alternativeName>
        <fullName evidence="9">Lipoic acid synthase</fullName>
    </alternativeName>
    <alternativeName>
        <fullName evidence="9">Sulfur insertion protein LipA</fullName>
    </alternativeName>
</protein>
<accession>A0A7C5QIV8</accession>
<dbReference type="GO" id="GO:0009249">
    <property type="term" value="P:protein lipoylation"/>
    <property type="evidence" value="ECO:0007669"/>
    <property type="project" value="UniProtKB-UniRule"/>
</dbReference>
<feature type="binding site" evidence="9">
    <location>
        <position position="69"/>
    </location>
    <ligand>
        <name>[4Fe-4S] cluster</name>
        <dbReference type="ChEBI" id="CHEBI:49883"/>
        <label>2</label>
        <note>4Fe-4S-S-AdoMet</note>
    </ligand>
</feature>
<comment type="caution">
    <text evidence="11">The sequence shown here is derived from an EMBL/GenBank/DDBJ whole genome shotgun (WGS) entry which is preliminary data.</text>
</comment>
<feature type="binding site" evidence="9">
    <location>
        <position position="66"/>
    </location>
    <ligand>
        <name>[4Fe-4S] cluster</name>
        <dbReference type="ChEBI" id="CHEBI:49883"/>
        <label>2</label>
        <note>4Fe-4S-S-AdoMet</note>
    </ligand>
</feature>
<dbReference type="EMBL" id="DRWN01000021">
    <property type="protein sequence ID" value="HHK67994.1"/>
    <property type="molecule type" value="Genomic_DNA"/>
</dbReference>
<dbReference type="PIRSF" id="PIRSF005963">
    <property type="entry name" value="Lipoyl_synth"/>
    <property type="match status" value="1"/>
</dbReference>
<dbReference type="FunFam" id="3.20.20.70:FF:000040">
    <property type="entry name" value="Lipoyl synthase"/>
    <property type="match status" value="1"/>
</dbReference>
<feature type="domain" description="Radical SAM core" evidence="10">
    <location>
        <begin position="48"/>
        <end position="266"/>
    </location>
</feature>
<dbReference type="PANTHER" id="PTHR10949">
    <property type="entry name" value="LIPOYL SYNTHASE"/>
    <property type="match status" value="1"/>
</dbReference>
<dbReference type="UniPathway" id="UPA00538">
    <property type="reaction ID" value="UER00593"/>
</dbReference>
<evidence type="ECO:0000256" key="7">
    <source>
        <dbReference type="ARBA" id="ARBA00023014"/>
    </source>
</evidence>
<keyword evidence="4 9" id="KW-0949">S-adenosyl-L-methionine</keyword>
<dbReference type="GO" id="GO:0051539">
    <property type="term" value="F:4 iron, 4 sulfur cluster binding"/>
    <property type="evidence" value="ECO:0007669"/>
    <property type="project" value="UniProtKB-UniRule"/>
</dbReference>
<dbReference type="InterPro" id="IPR006638">
    <property type="entry name" value="Elp3/MiaA/NifB-like_rSAM"/>
</dbReference>
<dbReference type="InterPro" id="IPR058240">
    <property type="entry name" value="rSAM_sf"/>
</dbReference>
<keyword evidence="6 9" id="KW-0408">Iron</keyword>
<feature type="binding site" evidence="9">
    <location>
        <position position="62"/>
    </location>
    <ligand>
        <name>[4Fe-4S] cluster</name>
        <dbReference type="ChEBI" id="CHEBI:49883"/>
        <label>2</label>
        <note>4Fe-4S-S-AdoMet</note>
    </ligand>
</feature>